<dbReference type="EMBL" id="JAPFFF010000001">
    <property type="protein sequence ID" value="KAK8898483.1"/>
    <property type="molecule type" value="Genomic_DNA"/>
</dbReference>
<keyword evidence="3" id="KW-1185">Reference proteome</keyword>
<dbReference type="Gene3D" id="2.60.120.260">
    <property type="entry name" value="Galactose-binding domain-like"/>
    <property type="match status" value="1"/>
</dbReference>
<name>A0ABR2L561_9EUKA</name>
<evidence type="ECO:0000313" key="3">
    <source>
        <dbReference type="Proteomes" id="UP001470230"/>
    </source>
</evidence>
<evidence type="ECO:0000313" key="2">
    <source>
        <dbReference type="EMBL" id="KAK8898483.1"/>
    </source>
</evidence>
<sequence>MTTGYQQFQDLYGDGSDLTPEKLQQISQIDYSTFDIDQIDIVQKATKLPPHIATPILRNWMRMQDELISNLRGSIIYQPSIPKSRVQDFVQMIRCPKEDWKNDLQVKDIFEKIATAGGTRPPVPIINPNNFNNGLIRFDQPDKANDTLTKVEHIFDFRNDTYYDGPSINNAFVIFGFPEFMKVKLTSYKIIAPPKRHDVNSEGGLKSWDLFGSNDWEDIRTNSTHKIDWHKNDQSLFKANSVGVYNINSQENDYFRYFKICATGTSHQNNNNIILGGIDFTGNIITSID</sequence>
<evidence type="ECO:0000313" key="1">
    <source>
        <dbReference type="EMBL" id="KAK8898482.1"/>
    </source>
</evidence>
<gene>
    <name evidence="1" type="ORF">M9Y10_000771</name>
    <name evidence="2" type="ORF">M9Y10_000772</name>
</gene>
<accession>A0ABR2L561</accession>
<reference evidence="2 3" key="1">
    <citation type="submission" date="2024-04" db="EMBL/GenBank/DDBJ databases">
        <title>Tritrichomonas musculus Genome.</title>
        <authorList>
            <person name="Alves-Ferreira E."/>
            <person name="Grigg M."/>
            <person name="Lorenzi H."/>
            <person name="Galac M."/>
        </authorList>
    </citation>
    <scope>NUCLEOTIDE SEQUENCE [LARGE SCALE GENOMIC DNA]</scope>
    <source>
        <strain evidence="2 3">EAF2021</strain>
    </source>
</reference>
<proteinExistence type="predicted"/>
<dbReference type="Proteomes" id="UP001470230">
    <property type="component" value="Unassembled WGS sequence"/>
</dbReference>
<dbReference type="EMBL" id="JAPFFF010000001">
    <property type="protein sequence ID" value="KAK8898482.1"/>
    <property type="molecule type" value="Genomic_DNA"/>
</dbReference>
<protein>
    <submittedName>
        <fullName evidence="2">Uncharacterized protein</fullName>
    </submittedName>
</protein>
<organism evidence="2 3">
    <name type="scientific">Tritrichomonas musculus</name>
    <dbReference type="NCBI Taxonomy" id="1915356"/>
    <lineage>
        <taxon>Eukaryota</taxon>
        <taxon>Metamonada</taxon>
        <taxon>Parabasalia</taxon>
        <taxon>Tritrichomonadida</taxon>
        <taxon>Tritrichomonadidae</taxon>
        <taxon>Tritrichomonas</taxon>
    </lineage>
</organism>
<comment type="caution">
    <text evidence="2">The sequence shown here is derived from an EMBL/GenBank/DDBJ whole genome shotgun (WGS) entry which is preliminary data.</text>
</comment>